<feature type="transmembrane region" description="Helical" evidence="1">
    <location>
        <begin position="6"/>
        <end position="23"/>
    </location>
</feature>
<keyword evidence="1" id="KW-0472">Membrane</keyword>
<evidence type="ECO:0000256" key="1">
    <source>
        <dbReference type="SAM" id="Phobius"/>
    </source>
</evidence>
<dbReference type="AlphaFoldDB" id="E0NKI0"/>
<protein>
    <recommendedName>
        <fullName evidence="4">FeoB-associated Cys-rich membrane protein</fullName>
    </recommendedName>
</protein>
<sequence length="51" mass="5750">MRPIDFIIIAIVLVAVYFAIRHVKKNKGTCDCGCSCGCSECHEHDMEVKKH</sequence>
<name>E0NKI0_9FIRM</name>
<keyword evidence="1" id="KW-1133">Transmembrane helix</keyword>
<comment type="caution">
    <text evidence="2">The sequence shown here is derived from an EMBL/GenBank/DDBJ whole genome shotgun (WGS) entry which is preliminary data.</text>
</comment>
<gene>
    <name evidence="2" type="ORF">HMPREF9225_0669</name>
</gene>
<dbReference type="STRING" id="862517.HMPREF9225_0669"/>
<dbReference type="Pfam" id="PF12669">
    <property type="entry name" value="FeoB_associated"/>
    <property type="match status" value="1"/>
</dbReference>
<dbReference type="RefSeq" id="WP_008901484.1">
    <property type="nucleotide sequence ID" value="NZ_GL397071.1"/>
</dbReference>
<evidence type="ECO:0000313" key="2">
    <source>
        <dbReference type="EMBL" id="EFM25703.1"/>
    </source>
</evidence>
<evidence type="ECO:0000313" key="3">
    <source>
        <dbReference type="Proteomes" id="UP000003280"/>
    </source>
</evidence>
<keyword evidence="1" id="KW-0812">Transmembrane</keyword>
<dbReference type="Proteomes" id="UP000003280">
    <property type="component" value="Unassembled WGS sequence"/>
</dbReference>
<proteinExistence type="predicted"/>
<dbReference type="EMBL" id="AEEH01000026">
    <property type="protein sequence ID" value="EFM25703.1"/>
    <property type="molecule type" value="Genomic_DNA"/>
</dbReference>
<dbReference type="HOGENOM" id="CLU_197468_1_1_9"/>
<evidence type="ECO:0008006" key="4">
    <source>
        <dbReference type="Google" id="ProtNLM"/>
    </source>
</evidence>
<organism evidence="2 3">
    <name type="scientific">Peptoniphilus duerdenii ATCC BAA-1640</name>
    <dbReference type="NCBI Taxonomy" id="862517"/>
    <lineage>
        <taxon>Bacteria</taxon>
        <taxon>Bacillati</taxon>
        <taxon>Bacillota</taxon>
        <taxon>Tissierellia</taxon>
        <taxon>Tissierellales</taxon>
        <taxon>Peptoniphilaceae</taxon>
        <taxon>Peptoniphilus</taxon>
    </lineage>
</organism>
<reference evidence="2 3" key="1">
    <citation type="submission" date="2010-07" db="EMBL/GenBank/DDBJ databases">
        <authorList>
            <person name="Muzny D."/>
            <person name="Qin X."/>
            <person name="Deng J."/>
            <person name="Jiang H."/>
            <person name="Liu Y."/>
            <person name="Qu J."/>
            <person name="Song X.-Z."/>
            <person name="Zhang L."/>
            <person name="Thornton R."/>
            <person name="Coyle M."/>
            <person name="Francisco L."/>
            <person name="Jackson L."/>
            <person name="Javaid M."/>
            <person name="Korchina V."/>
            <person name="Kovar C."/>
            <person name="Mata R."/>
            <person name="Mathew T."/>
            <person name="Ngo R."/>
            <person name="Nguyen L."/>
            <person name="Nguyen N."/>
            <person name="Okwuonu G."/>
            <person name="Ongeri F."/>
            <person name="Pham C."/>
            <person name="Simmons D."/>
            <person name="Wilczek-Boney K."/>
            <person name="Hale W."/>
            <person name="Jakkamsetti A."/>
            <person name="Pham P."/>
            <person name="Ruth R."/>
            <person name="San Lucas F."/>
            <person name="Warren J."/>
            <person name="Zhang J."/>
            <person name="Zhao Z."/>
            <person name="Zhou C."/>
            <person name="Zhu D."/>
            <person name="Lee S."/>
            <person name="Bess C."/>
            <person name="Blankenburg K."/>
            <person name="Forbes L."/>
            <person name="Fu Q."/>
            <person name="Gubbala S."/>
            <person name="Hirani K."/>
            <person name="Jayaseelan J.C."/>
            <person name="Lara F."/>
            <person name="Munidasa M."/>
            <person name="Palculict T."/>
            <person name="Patil S."/>
            <person name="Pu L.-L."/>
            <person name="Saada N."/>
            <person name="Tang L."/>
            <person name="Weissenberger G."/>
            <person name="Zhu Y."/>
            <person name="Hemphill L."/>
            <person name="Shang Y."/>
            <person name="Youmans B."/>
            <person name="Ayvaz T."/>
            <person name="Ross M."/>
            <person name="Santibanez J."/>
            <person name="Aqrawi P."/>
            <person name="Gross S."/>
            <person name="Joshi V."/>
            <person name="Fowler G."/>
            <person name="Nazareth L."/>
            <person name="Reid J."/>
            <person name="Worley K."/>
            <person name="Petrosino J."/>
            <person name="Highlander S."/>
            <person name="Gibbs R."/>
        </authorList>
    </citation>
    <scope>NUCLEOTIDE SEQUENCE [LARGE SCALE GENOMIC DNA]</scope>
    <source>
        <strain evidence="2 3">ATCC BAA-1640</strain>
    </source>
</reference>
<keyword evidence="3" id="KW-1185">Reference proteome</keyword>
<accession>E0NKI0</accession>